<evidence type="ECO:0000256" key="8">
    <source>
        <dbReference type="SAM" id="MobiDB-lite"/>
    </source>
</evidence>
<feature type="repeat" description="Filamin" evidence="7">
    <location>
        <begin position="1066"/>
        <end position="1165"/>
    </location>
</feature>
<feature type="repeat" description="Filamin" evidence="7">
    <location>
        <begin position="2208"/>
        <end position="2300"/>
    </location>
</feature>
<feature type="repeat" description="Filamin" evidence="7">
    <location>
        <begin position="1734"/>
        <end position="1822"/>
    </location>
</feature>
<dbReference type="STRING" id="7574.A0A1S3JD27"/>
<dbReference type="SMART" id="SM00033">
    <property type="entry name" value="CH"/>
    <property type="match status" value="2"/>
</dbReference>
<dbReference type="PROSITE" id="PS50194">
    <property type="entry name" value="FILAMIN_REPEAT"/>
    <property type="match status" value="22"/>
</dbReference>
<feature type="repeat" description="Filamin" evidence="7">
    <location>
        <begin position="850"/>
        <end position="944"/>
    </location>
</feature>
<dbReference type="InterPro" id="IPR001298">
    <property type="entry name" value="Filamin/ABP280_rpt"/>
</dbReference>
<evidence type="ECO:0000256" key="4">
    <source>
        <dbReference type="ARBA" id="ARBA00022737"/>
    </source>
</evidence>
<evidence type="ECO:0000256" key="3">
    <source>
        <dbReference type="ARBA" id="ARBA00022490"/>
    </source>
</evidence>
<keyword evidence="3" id="KW-0963">Cytoplasm</keyword>
<sequence length="2429" mass="261407">MNPEIEALDEDEEMPAERELADDAQWKLIQKNTFSRWCNEHLKTVNKVLNDLETDLSDGLRLIALVEVLSGKKFKHVNKRPNFRTQKLENVTLSLRFLEEDEGIKIVNIDSTDIVDKKLKLILGLIWTLILHYSISMPMWEGDEPDEDRKKRGKEGPTPKQRLLGWIQGKVPDLPISNFTSDWNDGRAIGALVDAMGPGLCPDWEDWNPKNAVENAKEAMEAAEKYLGVPQLIKPAEMCNPKVDDLSMMTYLSQFPNAKLKPGAPVRPRTNPARVRAYGPGIEPTGNSVGAPARFTVETFSAGRGTVEVIILNPKGAQEPCEVVFNNDRNLTYSCCYTPTMEGKYRVIVKFASKEIPKSPFEVSVEGAAGDASKCSAAGPGLEKTGVMATRKTFFEVFTKGAGKGNVEVSIVDPHGHKDTVKPSITAKTEETFYVEYTPKESGVHTVNVLFAGKPIPKSPFTVNVAPPVEPKKCYATGRGIQPKGVRVKDHADFKVHTKDAGKGELKVQVVGPGGIDEPCKVKKLDDNTYECVYIPQKIGIYVVNITFSGQHISKSPFKVEVGPLKKSNIRAYGPGLEGGTCGMPADFVVETNGETGALGFSIEGPSQAKIDCKDNGDGSADVTYWPTAPGEYAVHILCDEEDIPNSPYMAQIQPQTDLYDASKVTAYGPGLEKDGVVANSWAEFTVDTRKAGRAPLKITCYDKDYKEVEVQVVDNKDGTYSCRYMPKKFVKHTIFVVFGGCNIPNSPYRVYVKEPSNPSKVKVYGPGVSKGVKTFEKTHFIVDCKEAGPGDVAIALTDEKGLDVPVNTLDNGDGTFTIEYEPKSVGTYTVSVFFAEQEIPTSPIKVDVIPSIDVSKVTVDGLDDTIYVGEEIEFDILTAAAGKSAATPTVTVTSPTGKTLFAVVEETVDGYAARFTPNEKGPHSVAIKFAGQEIPKSPFSTNAVERPKPVTPVEEKPLAPELAQAPVEEVPDLSGNVKVYGEGLTKGETDKPNEFTIDTTEAGPGGLGLTVEGPSESKIDCQDNGDGTCKVTYTPTEPGEYKINVTFADKPVPGSPFQPKITRGKAELDVSGVKVFGPGIQPTGVFLDSTTDFTVDARSVTPVGEGKVRAIITNPSGTKNDTVVNNNKDGTYRVSYTPYEKGPHQIDVTYEGLTIPNSPFPVSVVPGCDPTRVKAYGPGLKGGNTNQPQTFTVETRGAGQGGLGLAIEGPSEAKMTCRDNRDGSCSVEYLPTKPGQYDITIKFAEQDIPGSPFTVKIDDVIDASKVRMYGPGLETPRAGQPCTFIVDCSEAGQAELEVTYTDKTGEKKVPDIVDNEDGTYSVTYHPLEEGPCKIDVNYNKEQVPNSPCTVQVQPAYDASMVRVEGDGVKSGLPASIPVSFVIDTRDAGIADLEVAIQGPDGSYLKPKIKDNGDGTYTITYVPEDLGVYTIQVKFGGHNVPNSPFEVNAVPVGDATKCVISEGLQSTVMVGEECVITVSAMEAGQGNVTCRISSQAEAEVDIDIVDNGDGTFSIIYTPRSQGDYTINIKFGGQPIPGGEFTQRACQTVEEHTQYKKITADTVDALQAAKALYQEVDFTIPVGPVFNFVEAEIIMPSGRRSTPTIIDNKNGTVTVQYQPTEVGCHELCISYNKQPVPGSPFKFHVDNVNSGFVTAYGPGLSHGAVGEAANFTINTKEAGAGGLSLAVEGPSKAEIVCKDNKDGTCSVCYYPTAPGEYQIAVKFDNKHISGSPFTAQIAGEGKKKSQVSVGTSSDISLDIKDVDISTLTANIISPSGKEQPCILKRLPNGHLGISFTPQEKGDHKVNVYKNGQPIRNSPFIISVGEKELGNASRVKVSGKGLEEGMANEVNQFTVNTKDAGYGGLSLSIEGPSKADIDCQDTPDGNCLVSYKPTEPGTYIINIKFADEHVPGSPFAVKIRGEPSDKLVEKIMRQAQAVDVTHVGSQCELSLKIPGSSPVDMNASVTSPSGVTELCEIIDLDDCHYSIKFIPKEMGVHTVSVKHKDMHIPGSPFQFTVGPITEGGSHKVHAAGPGLEKGEVNEKCEFNIYTREAGAGGLSIAIEGPSKAEIDFADRKDGSCGVSYECTEPGEYMVSIKFNDEHIPDSPFKVYMSASSGEAKTVTVASLEQAGLVIGKPSTFSVNLNEAKVGRLEARVTAPSGAEDNAFIQEIDEGHYAVRFIPRENGRHYIHVLYNGNHIPGSPFVVMVGKLDADPGMVQAYGQGLVKGETNKVAKFIVNTMNAGAGALSVTIDGPSKVDLQCKEVEEGYEFSYTPTSPGGYLIAIKFAGNYHIVGSPFKANITGPGQPSQVTEHTSMRMETTTKTGADRLRIPHFPSDANKVTAKGNGLKKAMVNKKAQFSVDTKDAGQNMLFVGVMGPKGVAPCEEINIRLTGRNTYTVNYSVKEKGQYLLMVKWGEDHIPGSPFTIDVI</sequence>
<dbReference type="FunCoup" id="A0A1S3JD27">
    <property type="interactions" value="329"/>
</dbReference>
<evidence type="ECO:0000256" key="5">
    <source>
        <dbReference type="ARBA" id="ARBA00023203"/>
    </source>
</evidence>
<dbReference type="CDD" id="cd21311">
    <property type="entry name" value="CH_dFLNA-like_rpt1"/>
    <property type="match status" value="1"/>
</dbReference>
<feature type="repeat" description="Filamin" evidence="7">
    <location>
        <begin position="1927"/>
        <end position="2015"/>
    </location>
</feature>
<keyword evidence="6" id="KW-0206">Cytoskeleton</keyword>
<comment type="similarity">
    <text evidence="2">Belongs to the filamin family.</text>
</comment>
<dbReference type="FunFam" id="2.60.40.10:FF:000096">
    <property type="entry name" value="filamin-C isoform X2"/>
    <property type="match status" value="1"/>
</dbReference>
<feature type="repeat" description="Filamin" evidence="7">
    <location>
        <begin position="1825"/>
        <end position="1917"/>
    </location>
</feature>
<feature type="repeat" description="Filamin" evidence="7">
    <location>
        <begin position="1564"/>
        <end position="1644"/>
    </location>
</feature>
<dbReference type="PROSITE" id="PS50021">
    <property type="entry name" value="CH"/>
    <property type="match status" value="2"/>
</dbReference>
<keyword evidence="4" id="KW-0677">Repeat</keyword>
<feature type="region of interest" description="Disordered" evidence="8">
    <location>
        <begin position="983"/>
        <end position="1007"/>
    </location>
</feature>
<dbReference type="FunFam" id="2.60.40.10:FF:000092">
    <property type="entry name" value="Filamin-B isoform B"/>
    <property type="match status" value="1"/>
</dbReference>
<feature type="repeat" description="Filamin" evidence="7">
    <location>
        <begin position="2110"/>
        <end position="2206"/>
    </location>
</feature>
<keyword evidence="5" id="KW-0009">Actin-binding</keyword>
<keyword evidence="10" id="KW-1185">Reference proteome</keyword>
<dbReference type="OrthoDB" id="5334309at2759"/>
<feature type="repeat" description="Filamin" evidence="7">
    <location>
        <begin position="754"/>
        <end position="849"/>
    </location>
</feature>
<dbReference type="GO" id="GO:0051015">
    <property type="term" value="F:actin filament binding"/>
    <property type="evidence" value="ECO:0007669"/>
    <property type="project" value="InterPro"/>
</dbReference>
<feature type="repeat" description="Filamin" evidence="7">
    <location>
        <begin position="562"/>
        <end position="653"/>
    </location>
</feature>
<feature type="repeat" description="Filamin" evidence="7">
    <location>
        <begin position="367"/>
        <end position="465"/>
    </location>
</feature>
<name>A0A1S3JD27_LINAN</name>
<dbReference type="PROSITE" id="PS00019">
    <property type="entry name" value="ACTININ_1"/>
    <property type="match status" value="1"/>
</dbReference>
<dbReference type="PANTHER" id="PTHR38537:SF8">
    <property type="entry name" value="FILAMIN-A"/>
    <property type="match status" value="1"/>
</dbReference>
<protein>
    <submittedName>
        <fullName evidence="11">Filamin-A</fullName>
    </submittedName>
</protein>
<proteinExistence type="inferred from homology"/>
<dbReference type="SMART" id="SM00557">
    <property type="entry name" value="IG_FLMN"/>
    <property type="match status" value="22"/>
</dbReference>
<dbReference type="Gene3D" id="1.10.418.10">
    <property type="entry name" value="Calponin-like domain"/>
    <property type="match status" value="2"/>
</dbReference>
<dbReference type="GO" id="GO:0030036">
    <property type="term" value="P:actin cytoskeleton organization"/>
    <property type="evidence" value="ECO:0007669"/>
    <property type="project" value="InterPro"/>
</dbReference>
<dbReference type="Gene3D" id="2.60.40.10">
    <property type="entry name" value="Immunoglobulins"/>
    <property type="match status" value="22"/>
</dbReference>
<dbReference type="FunFam" id="1.10.418.10:FF:000006">
    <property type="entry name" value="Filamin-B isoform A"/>
    <property type="match status" value="1"/>
</dbReference>
<evidence type="ECO:0000259" key="9">
    <source>
        <dbReference type="PROSITE" id="PS50021"/>
    </source>
</evidence>
<dbReference type="InterPro" id="IPR017868">
    <property type="entry name" value="Filamin/ABP280_repeat-like"/>
</dbReference>
<dbReference type="FunFam" id="2.60.40.10:FF:000007">
    <property type="entry name" value="Filamin-B isoform C"/>
    <property type="match status" value="2"/>
</dbReference>
<feature type="domain" description="Calponin-homology (CH)" evidence="9">
    <location>
        <begin position="28"/>
        <end position="134"/>
    </location>
</feature>
<dbReference type="RefSeq" id="XP_013408320.1">
    <property type="nucleotide sequence ID" value="XM_013552866.1"/>
</dbReference>
<feature type="repeat" description="Filamin" evidence="7">
    <location>
        <begin position="2332"/>
        <end position="2428"/>
    </location>
</feature>
<feature type="repeat" description="Filamin" evidence="7">
    <location>
        <begin position="2018"/>
        <end position="2110"/>
    </location>
</feature>
<feature type="repeat" description="Filamin" evidence="7">
    <location>
        <begin position="657"/>
        <end position="753"/>
    </location>
</feature>
<feature type="repeat" description="Filamin" evidence="7">
    <location>
        <begin position="977"/>
        <end position="1062"/>
    </location>
</feature>
<evidence type="ECO:0000256" key="7">
    <source>
        <dbReference type="PROSITE-ProRule" id="PRU00087"/>
    </source>
</evidence>
<gene>
    <name evidence="11" type="primary">LOC106172234</name>
</gene>
<dbReference type="GO" id="GO:0005856">
    <property type="term" value="C:cytoskeleton"/>
    <property type="evidence" value="ECO:0007669"/>
    <property type="project" value="UniProtKB-SubCell"/>
</dbReference>
<feature type="repeat" description="Filamin" evidence="7">
    <location>
        <begin position="1354"/>
        <end position="1449"/>
    </location>
</feature>
<dbReference type="FunFam" id="2.60.40.10:FF:000140">
    <property type="entry name" value="FiLamiN (Actin binding protein) homolog"/>
    <property type="match status" value="4"/>
</dbReference>
<accession>A0A1S3JD27</accession>
<dbReference type="InterPro" id="IPR001589">
    <property type="entry name" value="Actinin_actin-bd_CS"/>
</dbReference>
<dbReference type="Pfam" id="PF00630">
    <property type="entry name" value="Filamin"/>
    <property type="match status" value="22"/>
</dbReference>
<feature type="repeat" description="Filamin" evidence="7">
    <location>
        <begin position="1166"/>
        <end position="1258"/>
    </location>
</feature>
<dbReference type="KEGG" id="lak:106172234"/>
<evidence type="ECO:0000313" key="11">
    <source>
        <dbReference type="RefSeq" id="XP_013408320.1"/>
    </source>
</evidence>
<reference evidence="11" key="1">
    <citation type="submission" date="2025-08" db="UniProtKB">
        <authorList>
            <consortium name="RefSeq"/>
        </authorList>
    </citation>
    <scope>IDENTIFICATION</scope>
    <source>
        <tissue evidence="11">Gonads</tissue>
    </source>
</reference>
<dbReference type="SUPFAM" id="SSF47576">
    <property type="entry name" value="Calponin-homology domain, CH-domain"/>
    <property type="match status" value="1"/>
</dbReference>
<feature type="repeat" description="Filamin" evidence="7">
    <location>
        <begin position="1259"/>
        <end position="1353"/>
    </location>
</feature>
<dbReference type="Proteomes" id="UP000085678">
    <property type="component" value="Unplaced"/>
</dbReference>
<dbReference type="InterPro" id="IPR044801">
    <property type="entry name" value="Filamin"/>
</dbReference>
<dbReference type="FunFam" id="2.60.40.10:FF:000001">
    <property type="entry name" value="Filamin-C isoform b"/>
    <property type="match status" value="6"/>
</dbReference>
<evidence type="ECO:0000256" key="1">
    <source>
        <dbReference type="ARBA" id="ARBA00004245"/>
    </source>
</evidence>
<dbReference type="InParanoid" id="A0A1S3JD27"/>
<feature type="domain" description="Calponin-homology (CH)" evidence="9">
    <location>
        <begin position="157"/>
        <end position="260"/>
    </location>
</feature>
<dbReference type="CDD" id="cd21315">
    <property type="entry name" value="CH_dFLNA-like_rpt2"/>
    <property type="match status" value="1"/>
</dbReference>
<feature type="repeat" description="Filamin" evidence="7">
    <location>
        <begin position="1459"/>
        <end position="1544"/>
    </location>
</feature>
<dbReference type="SUPFAM" id="SSF81296">
    <property type="entry name" value="E set domains"/>
    <property type="match status" value="22"/>
</dbReference>
<comment type="subcellular location">
    <subcellularLocation>
        <location evidence="1">Cytoplasm</location>
        <location evidence="1">Cytoskeleton</location>
    </subcellularLocation>
</comment>
<organism evidence="10 11">
    <name type="scientific">Lingula anatina</name>
    <name type="common">Brachiopod</name>
    <name type="synonym">Lingula unguis</name>
    <dbReference type="NCBI Taxonomy" id="7574"/>
    <lineage>
        <taxon>Eukaryota</taxon>
        <taxon>Metazoa</taxon>
        <taxon>Spiralia</taxon>
        <taxon>Lophotrochozoa</taxon>
        <taxon>Brachiopoda</taxon>
        <taxon>Linguliformea</taxon>
        <taxon>Lingulata</taxon>
        <taxon>Lingulida</taxon>
        <taxon>Linguloidea</taxon>
        <taxon>Lingulidae</taxon>
        <taxon>Lingula</taxon>
    </lineage>
</organism>
<dbReference type="GeneID" id="106172234"/>
<dbReference type="InterPro" id="IPR001715">
    <property type="entry name" value="CH_dom"/>
</dbReference>
<evidence type="ECO:0000256" key="2">
    <source>
        <dbReference type="ARBA" id="ARBA00009238"/>
    </source>
</evidence>
<dbReference type="InterPro" id="IPR036872">
    <property type="entry name" value="CH_dom_sf"/>
</dbReference>
<evidence type="ECO:0000313" key="10">
    <source>
        <dbReference type="Proteomes" id="UP000085678"/>
    </source>
</evidence>
<evidence type="ECO:0000256" key="6">
    <source>
        <dbReference type="ARBA" id="ARBA00023212"/>
    </source>
</evidence>
<feature type="repeat" description="Filamin" evidence="7">
    <location>
        <begin position="466"/>
        <end position="562"/>
    </location>
</feature>
<dbReference type="PANTHER" id="PTHR38537">
    <property type="entry name" value="JITTERBUG, ISOFORM N"/>
    <property type="match status" value="1"/>
</dbReference>
<dbReference type="Pfam" id="PF00307">
    <property type="entry name" value="CH"/>
    <property type="match status" value="2"/>
</dbReference>
<feature type="repeat" description="Filamin" evidence="7">
    <location>
        <begin position="267"/>
        <end position="365"/>
    </location>
</feature>
<dbReference type="InterPro" id="IPR013783">
    <property type="entry name" value="Ig-like_fold"/>
</dbReference>
<feature type="repeat" description="Filamin" evidence="7">
    <location>
        <begin position="1644"/>
        <end position="1736"/>
    </location>
</feature>
<dbReference type="FunFam" id="1.10.418.10:FF:000008">
    <property type="entry name" value="Filamin-B isoform C"/>
    <property type="match status" value="1"/>
</dbReference>
<dbReference type="PROSITE" id="PS00020">
    <property type="entry name" value="ACTININ_2"/>
    <property type="match status" value="1"/>
</dbReference>
<dbReference type="InterPro" id="IPR014756">
    <property type="entry name" value="Ig_E-set"/>
</dbReference>